<dbReference type="Pfam" id="PF26607">
    <property type="entry name" value="DUF8189"/>
    <property type="match status" value="1"/>
</dbReference>
<evidence type="ECO:0000256" key="1">
    <source>
        <dbReference type="SAM" id="MobiDB-lite"/>
    </source>
</evidence>
<dbReference type="SUPFAM" id="SSF89372">
    <property type="entry name" value="Fucose-specific lectin"/>
    <property type="match status" value="1"/>
</dbReference>
<protein>
    <recommendedName>
        <fullName evidence="2">PLL-like beta propeller domain-containing protein</fullName>
    </recommendedName>
</protein>
<dbReference type="OrthoDB" id="5069483at2759"/>
<organism evidence="3 4">
    <name type="scientific">Stachybotrys elegans</name>
    <dbReference type="NCBI Taxonomy" id="80388"/>
    <lineage>
        <taxon>Eukaryota</taxon>
        <taxon>Fungi</taxon>
        <taxon>Dikarya</taxon>
        <taxon>Ascomycota</taxon>
        <taxon>Pezizomycotina</taxon>
        <taxon>Sordariomycetes</taxon>
        <taxon>Hypocreomycetidae</taxon>
        <taxon>Hypocreales</taxon>
        <taxon>Stachybotryaceae</taxon>
        <taxon>Stachybotrys</taxon>
    </lineage>
</organism>
<keyword evidence="4" id="KW-1185">Reference proteome</keyword>
<evidence type="ECO:0000313" key="3">
    <source>
        <dbReference type="EMBL" id="KAH7326170.1"/>
    </source>
</evidence>
<dbReference type="AlphaFoldDB" id="A0A8K0T461"/>
<feature type="compositionally biased region" description="Polar residues" evidence="1">
    <location>
        <begin position="1"/>
        <end position="17"/>
    </location>
</feature>
<feature type="domain" description="PLL-like beta propeller" evidence="2">
    <location>
        <begin position="98"/>
        <end position="157"/>
    </location>
</feature>
<evidence type="ECO:0000313" key="4">
    <source>
        <dbReference type="Proteomes" id="UP000813444"/>
    </source>
</evidence>
<dbReference type="InterPro" id="IPR058502">
    <property type="entry name" value="PLL-like_beta-prop"/>
</dbReference>
<gene>
    <name evidence="3" type="ORF">B0I35DRAFT_127631</name>
</gene>
<sequence>MLYRHSNITSRSLTRANRSGGDDNNTDDSGAGRTDGSDTGRTDGAGSGHTDTPTHSTGTVDAVFGTPTAFAESIDASESACHGQICPPLLTAVRPDSVSGRFWLFGRGSDSAYWFRESDGQRWTSEWTSLNGSFISQPAVVSVNSERVDVFGLWEDNLTMRTKMYRRGEWDSD</sequence>
<proteinExistence type="predicted"/>
<evidence type="ECO:0000259" key="2">
    <source>
        <dbReference type="Pfam" id="PF26607"/>
    </source>
</evidence>
<dbReference type="EMBL" id="JAGPNK010000002">
    <property type="protein sequence ID" value="KAH7326170.1"/>
    <property type="molecule type" value="Genomic_DNA"/>
</dbReference>
<accession>A0A8K0T461</accession>
<reference evidence="3" key="1">
    <citation type="journal article" date="2021" name="Nat. Commun.">
        <title>Genetic determinants of endophytism in the Arabidopsis root mycobiome.</title>
        <authorList>
            <person name="Mesny F."/>
            <person name="Miyauchi S."/>
            <person name="Thiergart T."/>
            <person name="Pickel B."/>
            <person name="Atanasova L."/>
            <person name="Karlsson M."/>
            <person name="Huettel B."/>
            <person name="Barry K.W."/>
            <person name="Haridas S."/>
            <person name="Chen C."/>
            <person name="Bauer D."/>
            <person name="Andreopoulos W."/>
            <person name="Pangilinan J."/>
            <person name="LaButti K."/>
            <person name="Riley R."/>
            <person name="Lipzen A."/>
            <person name="Clum A."/>
            <person name="Drula E."/>
            <person name="Henrissat B."/>
            <person name="Kohler A."/>
            <person name="Grigoriev I.V."/>
            <person name="Martin F.M."/>
            <person name="Hacquard S."/>
        </authorList>
    </citation>
    <scope>NUCLEOTIDE SEQUENCE</scope>
    <source>
        <strain evidence="3">MPI-CAGE-CH-0235</strain>
    </source>
</reference>
<feature type="region of interest" description="Disordered" evidence="1">
    <location>
        <begin position="1"/>
        <end position="61"/>
    </location>
</feature>
<comment type="caution">
    <text evidence="3">The sequence shown here is derived from an EMBL/GenBank/DDBJ whole genome shotgun (WGS) entry which is preliminary data.</text>
</comment>
<dbReference type="Proteomes" id="UP000813444">
    <property type="component" value="Unassembled WGS sequence"/>
</dbReference>
<name>A0A8K0T461_9HYPO</name>
<feature type="compositionally biased region" description="Polar residues" evidence="1">
    <location>
        <begin position="49"/>
        <end position="59"/>
    </location>
</feature>